<keyword evidence="8" id="KW-1185">Reference proteome</keyword>
<dbReference type="InterPro" id="IPR003193">
    <property type="entry name" value="ADP-ribosyl_cyclase"/>
</dbReference>
<keyword evidence="3" id="KW-0378">Hydrolase</keyword>
<accession>A0A922S652</accession>
<gene>
    <name evidence="7" type="primary">CD38</name>
    <name evidence="7" type="ORF">MS3_00010142</name>
</gene>
<name>A0A922S652_SCHHA</name>
<reference evidence="7" key="1">
    <citation type="journal article" date="2012" name="Nat. Genet.">
        <title>Whole-genome sequence of Schistosoma haematobium.</title>
        <authorList>
            <person name="Young N.D."/>
            <person name="Jex A.R."/>
            <person name="Li B."/>
            <person name="Liu S."/>
            <person name="Yang L."/>
            <person name="Xiong Z."/>
            <person name="Li Y."/>
            <person name="Cantacessi C."/>
            <person name="Hall R.S."/>
            <person name="Xu X."/>
            <person name="Chen F."/>
            <person name="Wu X."/>
            <person name="Zerlotini A."/>
            <person name="Oliveira G."/>
            <person name="Hofmann A."/>
            <person name="Zhang G."/>
            <person name="Fang X."/>
            <person name="Kang Y."/>
            <person name="Campbell B.E."/>
            <person name="Loukas A."/>
            <person name="Ranganathan S."/>
            <person name="Rollinson D."/>
            <person name="Rinaldi G."/>
            <person name="Brindley P.J."/>
            <person name="Yang H."/>
            <person name="Wang J."/>
            <person name="Wang J."/>
            <person name="Gasser R.B."/>
        </authorList>
    </citation>
    <scope>NUCLEOTIDE SEQUENCE</scope>
</reference>
<evidence type="ECO:0000256" key="2">
    <source>
        <dbReference type="ARBA" id="ARBA00022679"/>
    </source>
</evidence>
<feature type="chain" id="PRO_5036812473" evidence="6">
    <location>
        <begin position="20"/>
        <end position="304"/>
    </location>
</feature>
<dbReference type="GO" id="GO:0005886">
    <property type="term" value="C:plasma membrane"/>
    <property type="evidence" value="ECO:0007669"/>
    <property type="project" value="TreeGrafter"/>
</dbReference>
<reference evidence="7" key="3">
    <citation type="submission" date="2021-06" db="EMBL/GenBank/DDBJ databases">
        <title>Chromosome-level genome assembly for S. haematobium.</title>
        <authorList>
            <person name="Stroehlein A.J."/>
        </authorList>
    </citation>
    <scope>NUCLEOTIDE SEQUENCE</scope>
</reference>
<dbReference type="AlphaFoldDB" id="A0A922S652"/>
<dbReference type="GO" id="GO:0016740">
    <property type="term" value="F:transferase activity"/>
    <property type="evidence" value="ECO:0007669"/>
    <property type="project" value="UniProtKB-KW"/>
</dbReference>
<organism evidence="7 8">
    <name type="scientific">Schistosoma haematobium</name>
    <name type="common">Blood fluke</name>
    <dbReference type="NCBI Taxonomy" id="6185"/>
    <lineage>
        <taxon>Eukaryota</taxon>
        <taxon>Metazoa</taxon>
        <taxon>Spiralia</taxon>
        <taxon>Lophotrochozoa</taxon>
        <taxon>Platyhelminthes</taxon>
        <taxon>Trematoda</taxon>
        <taxon>Digenea</taxon>
        <taxon>Strigeidida</taxon>
        <taxon>Schistosomatoidea</taxon>
        <taxon>Schistosomatidae</taxon>
        <taxon>Schistosoma</taxon>
    </lineage>
</organism>
<proteinExistence type="inferred from homology"/>
<reference evidence="7" key="2">
    <citation type="journal article" date="2019" name="Gigascience">
        <title>High-quality Schistosoma haematobium genome achieved by single-molecule and long-range sequencing.</title>
        <authorList>
            <person name="Stroehlein A.J."/>
            <person name="Korhonen P.K."/>
            <person name="Chong T.M."/>
            <person name="Lim Y.L."/>
            <person name="Chan K.G."/>
            <person name="Webster B."/>
            <person name="Rollinson D."/>
            <person name="Brindley P.J."/>
            <person name="Gasser R.B."/>
            <person name="Young N.D."/>
        </authorList>
    </citation>
    <scope>NUCLEOTIDE SEQUENCE</scope>
</reference>
<keyword evidence="5" id="KW-1015">Disulfide bond</keyword>
<dbReference type="Proteomes" id="UP000471633">
    <property type="component" value="Unassembled WGS sequence"/>
</dbReference>
<dbReference type="KEGG" id="shx:MS3_00010142"/>
<dbReference type="CTD" id="952"/>
<dbReference type="GeneID" id="24590720"/>
<protein>
    <submittedName>
        <fullName evidence="7">Synthesizes cyclic ADP-ribose, a second messenger for glucose-induced insulin secretion</fullName>
    </submittedName>
</protein>
<keyword evidence="4" id="KW-0520">NAD</keyword>
<evidence type="ECO:0000256" key="1">
    <source>
        <dbReference type="ARBA" id="ARBA00005406"/>
    </source>
</evidence>
<dbReference type="PANTHER" id="PTHR10912:SF7">
    <property type="entry name" value="ADP-RIBOSYL CYCLASE_CYCLIC ADP-RIBOSE HYDROLASE"/>
    <property type="match status" value="1"/>
</dbReference>
<dbReference type="GO" id="GO:0016849">
    <property type="term" value="F:phosphorus-oxygen lyase activity"/>
    <property type="evidence" value="ECO:0007669"/>
    <property type="project" value="TreeGrafter"/>
</dbReference>
<comment type="similarity">
    <text evidence="1">Belongs to the ADP-ribosyl cyclase family.</text>
</comment>
<keyword evidence="2" id="KW-0808">Transferase</keyword>
<reference evidence="7" key="4">
    <citation type="journal article" date="2022" name="PLoS Pathog.">
        <title>Chromosome-level genome of Schistosoma haematobium underpins genome-wide explorations of molecular variation.</title>
        <authorList>
            <person name="Stroehlein A.J."/>
            <person name="Korhonen P.K."/>
            <person name="Lee V.V."/>
            <person name="Ralph S.A."/>
            <person name="Mentink-Kane M."/>
            <person name="You H."/>
            <person name="McManus D.P."/>
            <person name="Tchuente L.T."/>
            <person name="Stothard J.R."/>
            <person name="Kaur P."/>
            <person name="Dudchenko O."/>
            <person name="Aiden E.L."/>
            <person name="Yang B."/>
            <person name="Yang H."/>
            <person name="Emery A.M."/>
            <person name="Webster B.L."/>
            <person name="Brindley P.J."/>
            <person name="Rollinson D."/>
            <person name="Chang B.C.H."/>
            <person name="Gasser R.B."/>
            <person name="Young N.D."/>
        </authorList>
    </citation>
    <scope>NUCLEOTIDE SEQUENCE</scope>
</reference>
<dbReference type="PANTHER" id="PTHR10912">
    <property type="entry name" value="ADP-RIBOSYL CYCLASE"/>
    <property type="match status" value="1"/>
</dbReference>
<evidence type="ECO:0000256" key="5">
    <source>
        <dbReference type="ARBA" id="ARBA00023157"/>
    </source>
</evidence>
<dbReference type="Gene3D" id="1.20.82.10">
    <property type="entry name" value="ADP Ribosyl Cyclase, Chain A, domain 1"/>
    <property type="match status" value="1"/>
</dbReference>
<evidence type="ECO:0000256" key="3">
    <source>
        <dbReference type="ARBA" id="ARBA00022801"/>
    </source>
</evidence>
<evidence type="ECO:0000256" key="6">
    <source>
        <dbReference type="SAM" id="SignalP"/>
    </source>
</evidence>
<sequence length="304" mass="35078">MMIIILFLTLSNIFDFNCAQHQTNLLADIVKSRCTHWKIEHGATNINCSEIWNSFENILISPAAKSQCPMKPKSYDDFVYQLFELEQQQLRQQQRTIQTEYYFHSQVMEVIRGMCKRLGMCRSLETTLPGYLFDDLNWCNKTLTGMTNYGTSCGCDRKIVVRAYWESASAEFARRASGNVFVVLNGSVKVPFDGNRTFGKIELPLLSGPRVRQITVKLIHSLEDFTYRQTCESWSLQQLANKLNSSHIPFRCIDDPLEFRHYQCIKTPYKQRCQFSASTRSSVVETLLTLLSLVICLTLYTCMS</sequence>
<dbReference type="RefSeq" id="XP_051074167.1">
    <property type="nucleotide sequence ID" value="XM_051218495.1"/>
</dbReference>
<dbReference type="GO" id="GO:0061809">
    <property type="term" value="F:NAD+ nucleosidase activity, cyclic ADP-ribose generating"/>
    <property type="evidence" value="ECO:0007669"/>
    <property type="project" value="InterPro"/>
</dbReference>
<dbReference type="EMBL" id="AMPZ03000001">
    <property type="protein sequence ID" value="KAH9595189.1"/>
    <property type="molecule type" value="Genomic_DNA"/>
</dbReference>
<dbReference type="OrthoDB" id="10028716at2759"/>
<dbReference type="SUPFAM" id="SSF52309">
    <property type="entry name" value="N-(deoxy)ribosyltransferase-like"/>
    <property type="match status" value="1"/>
</dbReference>
<dbReference type="Pfam" id="PF02267">
    <property type="entry name" value="Rib_hydrolayse"/>
    <property type="match status" value="1"/>
</dbReference>
<evidence type="ECO:0000256" key="4">
    <source>
        <dbReference type="ARBA" id="ARBA00023027"/>
    </source>
</evidence>
<comment type="caution">
    <text evidence="7">The sequence shown here is derived from an EMBL/GenBank/DDBJ whole genome shotgun (WGS) entry which is preliminary data.</text>
</comment>
<evidence type="ECO:0000313" key="7">
    <source>
        <dbReference type="EMBL" id="KAH9595189.1"/>
    </source>
</evidence>
<evidence type="ECO:0000313" key="8">
    <source>
        <dbReference type="Proteomes" id="UP000471633"/>
    </source>
</evidence>
<dbReference type="Gene3D" id="3.40.50.720">
    <property type="entry name" value="NAD(P)-binding Rossmann-like Domain"/>
    <property type="match status" value="1"/>
</dbReference>
<keyword evidence="6" id="KW-0732">Signal</keyword>
<feature type="signal peptide" evidence="6">
    <location>
        <begin position="1"/>
        <end position="19"/>
    </location>
</feature>